<dbReference type="InterPro" id="IPR037068">
    <property type="entry name" value="DNA_primase_core_N_sf"/>
</dbReference>
<evidence type="ECO:0000256" key="14">
    <source>
        <dbReference type="PIRSR" id="PIRSR002811-1"/>
    </source>
</evidence>
<comment type="function">
    <text evidence="12 13">RNA polymerase that catalyzes the synthesis of short RNA molecules used as primers for DNA polymerase during DNA replication.</text>
</comment>
<dbReference type="FunFam" id="3.90.980.10:FF:000001">
    <property type="entry name" value="DNA primase"/>
    <property type="match status" value="1"/>
</dbReference>
<comment type="catalytic activity">
    <reaction evidence="12">
        <text>ssDNA + n NTP = ssDNA/pppN(pN)n-1 hybrid + (n-1) diphosphate.</text>
        <dbReference type="EC" id="2.7.7.101"/>
    </reaction>
</comment>
<evidence type="ECO:0000256" key="12">
    <source>
        <dbReference type="HAMAP-Rule" id="MF_00974"/>
    </source>
</evidence>
<keyword evidence="5 12" id="KW-0235">DNA replication</keyword>
<keyword evidence="6 13" id="KW-0479">Metal-binding</keyword>
<dbReference type="Proteomes" id="UP000178040">
    <property type="component" value="Unassembled WGS sequence"/>
</dbReference>
<keyword evidence="7 14" id="KW-0863">Zinc-finger</keyword>
<comment type="caution">
    <text evidence="16">The sequence shown here is derived from an EMBL/GenBank/DDBJ whole genome shotgun (WGS) entry which is preliminary data.</text>
</comment>
<dbReference type="PANTHER" id="PTHR30313:SF2">
    <property type="entry name" value="DNA PRIMASE"/>
    <property type="match status" value="1"/>
</dbReference>
<dbReference type="GO" id="GO:0003899">
    <property type="term" value="F:DNA-directed RNA polymerase activity"/>
    <property type="evidence" value="ECO:0007669"/>
    <property type="project" value="UniProtKB-UniRule"/>
</dbReference>
<dbReference type="GO" id="GO:0006269">
    <property type="term" value="P:DNA replication, synthesis of primer"/>
    <property type="evidence" value="ECO:0007669"/>
    <property type="project" value="UniProtKB-UniRule"/>
</dbReference>
<dbReference type="Pfam" id="PF01807">
    <property type="entry name" value="Zn_ribbon_DnaG"/>
    <property type="match status" value="1"/>
</dbReference>
<dbReference type="InterPro" id="IPR019475">
    <property type="entry name" value="DNA_primase_DnaB-bd"/>
</dbReference>
<dbReference type="Pfam" id="PF08275">
    <property type="entry name" value="DNAG_N"/>
    <property type="match status" value="1"/>
</dbReference>
<evidence type="ECO:0000256" key="5">
    <source>
        <dbReference type="ARBA" id="ARBA00022705"/>
    </source>
</evidence>
<dbReference type="GO" id="GO:0008270">
    <property type="term" value="F:zinc ion binding"/>
    <property type="evidence" value="ECO:0007669"/>
    <property type="project" value="UniProtKB-KW"/>
</dbReference>
<dbReference type="Pfam" id="PF13155">
    <property type="entry name" value="Toprim_2"/>
    <property type="match status" value="1"/>
</dbReference>
<sequence length="589" mass="68789">MNNTIEEIKNKLDIVTFINSFIPIKKFGRNYKGLCPFHQERTPSFVVSPERQIWHCFGACQEGGDLIRFLMKWENITFIEALRELADKAGVKLTKVSFEDKLWKKKERMIGINLLASEFFEFVLHKTQIGEKARDYLKKRSLETKFIKKFQLGYAPLSWDSLLKFFKKKKYEESELLDSGLLVKSVRGGLYDRFRGRLMFPIKNARSNIIGFSGRILDENVKEAKYINTPETLLYHKRESLFGINLAKEAVKKENNIFLVEGEFDVISPHKLGIENIVAIKGSALTREQLMLLKKFTNKITLAFDSDTAGEEAMKKGVEEAENFEFDVNIVNLDFAKDPDEAIHRDPIKFKKAMENSVPFYDFLIEIAQNKNPKNDPYSKKHIAEEVIVFIEKIKNPIVQSHYIKKIAAILDVSEASIQVLMSKLKRKRLQRFTLPSQKKTVTEMMREIIIQKYLLSLIFQSQDPYRLAEEIFKTFTIEDLSVPAFKKICNLFLKYKEKQERFYLNRFIETLPSELKSVFDELFLFASTEIEAKNEKIEKLIYEAKRFSLKRRISQLLSSESSDDNEMKESLRRTNQELTLVEKKIIAL</sequence>
<organism evidence="16 17">
    <name type="scientific">Candidatus Roizmanbacteria bacterium RIFCSPLOWO2_01_FULL_37_16</name>
    <dbReference type="NCBI Taxonomy" id="1802058"/>
    <lineage>
        <taxon>Bacteria</taxon>
        <taxon>Candidatus Roizmaniibacteriota</taxon>
    </lineage>
</organism>
<dbReference type="PANTHER" id="PTHR30313">
    <property type="entry name" value="DNA PRIMASE"/>
    <property type="match status" value="1"/>
</dbReference>
<dbReference type="AlphaFoldDB" id="A0A1F7IQD4"/>
<evidence type="ECO:0000256" key="7">
    <source>
        <dbReference type="ARBA" id="ARBA00022771"/>
    </source>
</evidence>
<dbReference type="Gene3D" id="3.90.580.10">
    <property type="entry name" value="Zinc finger, CHC2-type domain"/>
    <property type="match status" value="1"/>
</dbReference>
<dbReference type="SMART" id="SM00493">
    <property type="entry name" value="TOPRIM"/>
    <property type="match status" value="1"/>
</dbReference>
<keyword evidence="9" id="KW-0460">Magnesium</keyword>
<dbReference type="InterPro" id="IPR036977">
    <property type="entry name" value="DNA_primase_Znf_CHC2"/>
</dbReference>
<evidence type="ECO:0000256" key="10">
    <source>
        <dbReference type="ARBA" id="ARBA00023125"/>
    </source>
</evidence>
<evidence type="ECO:0000256" key="11">
    <source>
        <dbReference type="ARBA" id="ARBA00023163"/>
    </source>
</evidence>
<dbReference type="PIRSF" id="PIRSF002811">
    <property type="entry name" value="DnaG"/>
    <property type="match status" value="1"/>
</dbReference>
<keyword evidence="2 12" id="KW-0639">Primosome</keyword>
<feature type="domain" description="Toprim" evidence="15">
    <location>
        <begin position="255"/>
        <end position="336"/>
    </location>
</feature>
<dbReference type="NCBIfam" id="TIGR01391">
    <property type="entry name" value="dnaG"/>
    <property type="match status" value="1"/>
</dbReference>
<dbReference type="GO" id="GO:0003677">
    <property type="term" value="F:DNA binding"/>
    <property type="evidence" value="ECO:0007669"/>
    <property type="project" value="UniProtKB-KW"/>
</dbReference>
<dbReference type="InterPro" id="IPR006295">
    <property type="entry name" value="DNA_primase_DnaG"/>
</dbReference>
<keyword evidence="11 12" id="KW-0804">Transcription</keyword>
<dbReference type="Pfam" id="PF10410">
    <property type="entry name" value="DnaB_bind"/>
    <property type="match status" value="1"/>
</dbReference>
<dbReference type="InterPro" id="IPR030846">
    <property type="entry name" value="DnaG_bac"/>
</dbReference>
<evidence type="ECO:0000313" key="17">
    <source>
        <dbReference type="Proteomes" id="UP000178040"/>
    </source>
</evidence>
<name>A0A1F7IQD4_9BACT</name>
<dbReference type="GO" id="GO:1990077">
    <property type="term" value="C:primosome complex"/>
    <property type="evidence" value="ECO:0007669"/>
    <property type="project" value="UniProtKB-KW"/>
</dbReference>
<dbReference type="SUPFAM" id="SSF56731">
    <property type="entry name" value="DNA primase core"/>
    <property type="match status" value="1"/>
</dbReference>
<evidence type="ECO:0000313" key="16">
    <source>
        <dbReference type="EMBL" id="OGK45522.1"/>
    </source>
</evidence>
<evidence type="ECO:0000256" key="13">
    <source>
        <dbReference type="PIRNR" id="PIRNR002811"/>
    </source>
</evidence>
<dbReference type="InterPro" id="IPR034151">
    <property type="entry name" value="TOPRIM_DnaG_bac"/>
</dbReference>
<dbReference type="Gene3D" id="1.10.860.10">
    <property type="entry name" value="DNAb Helicase, Chain A"/>
    <property type="match status" value="1"/>
</dbReference>
<dbReference type="SMART" id="SM00400">
    <property type="entry name" value="ZnF_CHCC"/>
    <property type="match status" value="1"/>
</dbReference>
<evidence type="ECO:0000256" key="8">
    <source>
        <dbReference type="ARBA" id="ARBA00022833"/>
    </source>
</evidence>
<comment type="cofactor">
    <cofactor evidence="13 14">
        <name>Zn(2+)</name>
        <dbReference type="ChEBI" id="CHEBI:29105"/>
    </cofactor>
    <text evidence="13 14">Binds 1 zinc ion per monomer.</text>
</comment>
<reference evidence="16 17" key="1">
    <citation type="journal article" date="2016" name="Nat. Commun.">
        <title>Thousands of microbial genomes shed light on interconnected biogeochemical processes in an aquifer system.</title>
        <authorList>
            <person name="Anantharaman K."/>
            <person name="Brown C.T."/>
            <person name="Hug L.A."/>
            <person name="Sharon I."/>
            <person name="Castelle C.J."/>
            <person name="Probst A.J."/>
            <person name="Thomas B.C."/>
            <person name="Singh A."/>
            <person name="Wilkins M.J."/>
            <person name="Karaoz U."/>
            <person name="Brodie E.L."/>
            <person name="Williams K.H."/>
            <person name="Hubbard S.S."/>
            <person name="Banfield J.F."/>
        </authorList>
    </citation>
    <scope>NUCLEOTIDE SEQUENCE [LARGE SCALE GENOMIC DNA]</scope>
</reference>
<comment type="subunit">
    <text evidence="12">Monomer. Interacts with DnaB.</text>
</comment>
<dbReference type="HAMAP" id="MF_00974">
    <property type="entry name" value="DNA_primase_DnaG"/>
    <property type="match status" value="1"/>
</dbReference>
<keyword evidence="10 12" id="KW-0238">DNA-binding</keyword>
<accession>A0A1F7IQD4</accession>
<comment type="similarity">
    <text evidence="12 13">Belongs to the DnaG primase family.</text>
</comment>
<evidence type="ECO:0000259" key="15">
    <source>
        <dbReference type="PROSITE" id="PS50880"/>
    </source>
</evidence>
<dbReference type="Gene3D" id="3.90.980.10">
    <property type="entry name" value="DNA primase, catalytic core, N-terminal domain"/>
    <property type="match status" value="1"/>
</dbReference>
<keyword evidence="3 12" id="KW-0808">Transferase</keyword>
<dbReference type="CDD" id="cd03364">
    <property type="entry name" value="TOPRIM_DnaG_primases"/>
    <property type="match status" value="1"/>
</dbReference>
<evidence type="ECO:0000256" key="9">
    <source>
        <dbReference type="ARBA" id="ARBA00022842"/>
    </source>
</evidence>
<dbReference type="InterPro" id="IPR006171">
    <property type="entry name" value="TOPRIM_dom"/>
</dbReference>
<dbReference type="InterPro" id="IPR016136">
    <property type="entry name" value="DNA_helicase_N/primase_C"/>
</dbReference>
<dbReference type="InterPro" id="IPR013264">
    <property type="entry name" value="DNAG_N"/>
</dbReference>
<dbReference type="EMBL" id="MGAI01000006">
    <property type="protein sequence ID" value="OGK45522.1"/>
    <property type="molecule type" value="Genomic_DNA"/>
</dbReference>
<evidence type="ECO:0000256" key="2">
    <source>
        <dbReference type="ARBA" id="ARBA00022515"/>
    </source>
</evidence>
<evidence type="ECO:0000256" key="1">
    <source>
        <dbReference type="ARBA" id="ARBA00022478"/>
    </source>
</evidence>
<comment type="caution">
    <text evidence="12">Lacks conserved residue(s) required for the propagation of feature annotation.</text>
</comment>
<protein>
    <recommendedName>
        <fullName evidence="12 13">DNA primase</fullName>
        <ecNumber evidence="12">2.7.7.101</ecNumber>
    </recommendedName>
</protein>
<keyword evidence="4 12" id="KW-0548">Nucleotidyltransferase</keyword>
<feature type="zinc finger region" description="CHC2-type" evidence="14">
    <location>
        <begin position="35"/>
        <end position="60"/>
    </location>
</feature>
<dbReference type="SUPFAM" id="SSF57783">
    <property type="entry name" value="Zinc beta-ribbon"/>
    <property type="match status" value="1"/>
</dbReference>
<dbReference type="Gene3D" id="3.40.1360.10">
    <property type="match status" value="1"/>
</dbReference>
<dbReference type="GO" id="GO:0000428">
    <property type="term" value="C:DNA-directed RNA polymerase complex"/>
    <property type="evidence" value="ECO:0007669"/>
    <property type="project" value="UniProtKB-KW"/>
</dbReference>
<dbReference type="InterPro" id="IPR002694">
    <property type="entry name" value="Znf_CHC2"/>
</dbReference>
<keyword evidence="8 13" id="KW-0862">Zinc</keyword>
<dbReference type="GO" id="GO:0005737">
    <property type="term" value="C:cytoplasm"/>
    <property type="evidence" value="ECO:0007669"/>
    <property type="project" value="TreeGrafter"/>
</dbReference>
<gene>
    <name evidence="12" type="primary">dnaG</name>
    <name evidence="16" type="ORF">A3B40_00710</name>
</gene>
<evidence type="ECO:0000256" key="6">
    <source>
        <dbReference type="ARBA" id="ARBA00022723"/>
    </source>
</evidence>
<dbReference type="EC" id="2.7.7.101" evidence="12"/>
<evidence type="ECO:0000256" key="3">
    <source>
        <dbReference type="ARBA" id="ARBA00022679"/>
    </source>
</evidence>
<evidence type="ECO:0000256" key="4">
    <source>
        <dbReference type="ARBA" id="ARBA00022695"/>
    </source>
</evidence>
<keyword evidence="1 12" id="KW-0240">DNA-directed RNA polymerase</keyword>
<proteinExistence type="inferred from homology"/>
<dbReference type="FunFam" id="3.90.580.10:FF:000001">
    <property type="entry name" value="DNA primase"/>
    <property type="match status" value="1"/>
</dbReference>
<dbReference type="PROSITE" id="PS50880">
    <property type="entry name" value="TOPRIM"/>
    <property type="match status" value="1"/>
</dbReference>
<dbReference type="InterPro" id="IPR050219">
    <property type="entry name" value="DnaG_primase"/>
</dbReference>